<dbReference type="Gene3D" id="2.40.30.170">
    <property type="match status" value="1"/>
</dbReference>
<gene>
    <name evidence="5" type="ORF">EZ315_02215</name>
</gene>
<keyword evidence="6" id="KW-1185">Reference proteome</keyword>
<keyword evidence="3" id="KW-0812">Transmembrane</keyword>
<dbReference type="AlphaFoldDB" id="A0A4Z0V5P5"/>
<dbReference type="GeneID" id="82148589"/>
<reference evidence="5 6" key="1">
    <citation type="submission" date="2019-02" db="EMBL/GenBank/DDBJ databases">
        <title>Isolation and identification of novel species under the genus Muribaculum.</title>
        <authorList>
            <person name="Miyake S."/>
            <person name="Ding Y."/>
            <person name="Low A."/>
            <person name="Soh M."/>
            <person name="Seedorf H."/>
        </authorList>
    </citation>
    <scope>NUCLEOTIDE SEQUENCE [LARGE SCALE GENOMIC DNA]</scope>
    <source>
        <strain evidence="5 6">TLL-A3</strain>
    </source>
</reference>
<feature type="domain" description="Multidrug resistance protein MdtA-like barrel-sandwich hybrid" evidence="4">
    <location>
        <begin position="61"/>
        <end position="202"/>
    </location>
</feature>
<evidence type="ECO:0000256" key="1">
    <source>
        <dbReference type="ARBA" id="ARBA00009477"/>
    </source>
</evidence>
<comment type="similarity">
    <text evidence="1">Belongs to the membrane fusion protein (MFP) (TC 8.A.1) family.</text>
</comment>
<evidence type="ECO:0000313" key="6">
    <source>
        <dbReference type="Proteomes" id="UP000297635"/>
    </source>
</evidence>
<dbReference type="Gene3D" id="2.40.50.100">
    <property type="match status" value="1"/>
</dbReference>
<dbReference type="Gene3D" id="2.40.420.20">
    <property type="match status" value="1"/>
</dbReference>
<organism evidence="5 6">
    <name type="scientific">Duncaniella freteri</name>
    <dbReference type="NCBI Taxonomy" id="2530391"/>
    <lineage>
        <taxon>Bacteria</taxon>
        <taxon>Pseudomonadati</taxon>
        <taxon>Bacteroidota</taxon>
        <taxon>Bacteroidia</taxon>
        <taxon>Bacteroidales</taxon>
        <taxon>Muribaculaceae</taxon>
        <taxon>Duncaniella</taxon>
    </lineage>
</organism>
<dbReference type="GO" id="GO:1990281">
    <property type="term" value="C:efflux pump complex"/>
    <property type="evidence" value="ECO:0007669"/>
    <property type="project" value="TreeGrafter"/>
</dbReference>
<accession>A0A4Z0V5P5</accession>
<keyword evidence="2" id="KW-0175">Coiled coil</keyword>
<dbReference type="Gene3D" id="1.10.287.470">
    <property type="entry name" value="Helix hairpin bin"/>
    <property type="match status" value="1"/>
</dbReference>
<evidence type="ECO:0000256" key="2">
    <source>
        <dbReference type="SAM" id="Coils"/>
    </source>
</evidence>
<dbReference type="SUPFAM" id="SSF111369">
    <property type="entry name" value="HlyD-like secretion proteins"/>
    <property type="match status" value="1"/>
</dbReference>
<evidence type="ECO:0000259" key="4">
    <source>
        <dbReference type="Pfam" id="PF25917"/>
    </source>
</evidence>
<feature type="coiled-coil region" evidence="2">
    <location>
        <begin position="100"/>
        <end position="158"/>
    </location>
</feature>
<dbReference type="InterPro" id="IPR058625">
    <property type="entry name" value="MdtA-like_BSH"/>
</dbReference>
<dbReference type="InterPro" id="IPR006143">
    <property type="entry name" value="RND_pump_MFP"/>
</dbReference>
<feature type="transmembrane region" description="Helical" evidence="3">
    <location>
        <begin position="7"/>
        <end position="26"/>
    </location>
</feature>
<sequence length="373" mass="40446">MKKFFRILLWSFIALLFVGTFVYLFMKSRPKEMRYEIVSPTLGDIERNTVLTGTIEPRDEIEIKPQVSGIISEINVEAGEMVKEGDVIARIKVIPDEGQLSSALSRIETAKINLEDASAKHERNTMLLEKKVISREEYETTATQYSQAKAELNAAQDAYSIVKEGVSKTNAKGSNTLVRATTSGLVLDVPVKVGSSVIQANTMNDGTTVATVADMNNLIFKGKVDETEVGLLSVNQPMRISIGALPDLHLDAVIEYIAPKGTETNGANTFEIKAALTVPEGQQLRAGYSANATVLLSKASQVLTVPESVIEWAGDSTYVYLLTDSIDGQKFERKAVTTGTSDGVNIEVSSGITSESHLRGHIIADMPNSGSKK</sequence>
<protein>
    <submittedName>
        <fullName evidence="5">Efflux RND transporter periplasmic adaptor subunit</fullName>
    </submittedName>
</protein>
<dbReference type="Proteomes" id="UP000297635">
    <property type="component" value="Unassembled WGS sequence"/>
</dbReference>
<dbReference type="GO" id="GO:0015562">
    <property type="term" value="F:efflux transmembrane transporter activity"/>
    <property type="evidence" value="ECO:0007669"/>
    <property type="project" value="TreeGrafter"/>
</dbReference>
<dbReference type="Pfam" id="PF25917">
    <property type="entry name" value="BSH_RND"/>
    <property type="match status" value="1"/>
</dbReference>
<dbReference type="PANTHER" id="PTHR30469:SF33">
    <property type="entry name" value="SLR1207 PROTEIN"/>
    <property type="match status" value="1"/>
</dbReference>
<dbReference type="RefSeq" id="WP_135470230.1">
    <property type="nucleotide sequence ID" value="NZ_CASCVZ010000012.1"/>
</dbReference>
<evidence type="ECO:0000256" key="3">
    <source>
        <dbReference type="SAM" id="Phobius"/>
    </source>
</evidence>
<proteinExistence type="inferred from homology"/>
<keyword evidence="3" id="KW-1133">Transmembrane helix</keyword>
<name>A0A4Z0V5P5_9BACT</name>
<comment type="caution">
    <text evidence="5">The sequence shown here is derived from an EMBL/GenBank/DDBJ whole genome shotgun (WGS) entry which is preliminary data.</text>
</comment>
<dbReference type="EMBL" id="SJSA01000001">
    <property type="protein sequence ID" value="TGG39574.1"/>
    <property type="molecule type" value="Genomic_DNA"/>
</dbReference>
<dbReference type="PANTHER" id="PTHR30469">
    <property type="entry name" value="MULTIDRUG RESISTANCE PROTEIN MDTA"/>
    <property type="match status" value="1"/>
</dbReference>
<evidence type="ECO:0000313" key="5">
    <source>
        <dbReference type="EMBL" id="TGG39574.1"/>
    </source>
</evidence>
<keyword evidence="3" id="KW-0472">Membrane</keyword>
<dbReference type="NCBIfam" id="TIGR01730">
    <property type="entry name" value="RND_mfp"/>
    <property type="match status" value="1"/>
</dbReference>